<feature type="transmembrane region" description="Helical" evidence="2">
    <location>
        <begin position="7"/>
        <end position="26"/>
    </location>
</feature>
<name>A0AAP0P0B9_9MAGN</name>
<evidence type="ECO:0000256" key="2">
    <source>
        <dbReference type="SAM" id="Phobius"/>
    </source>
</evidence>
<reference evidence="3 4" key="1">
    <citation type="submission" date="2024-01" db="EMBL/GenBank/DDBJ databases">
        <title>Genome assemblies of Stephania.</title>
        <authorList>
            <person name="Yang L."/>
        </authorList>
    </citation>
    <scope>NUCLEOTIDE SEQUENCE [LARGE SCALE GENOMIC DNA]</scope>
    <source>
        <strain evidence="3">QJT</strain>
        <tissue evidence="3">Leaf</tissue>
    </source>
</reference>
<evidence type="ECO:0008006" key="5">
    <source>
        <dbReference type="Google" id="ProtNLM"/>
    </source>
</evidence>
<evidence type="ECO:0000313" key="4">
    <source>
        <dbReference type="Proteomes" id="UP001417504"/>
    </source>
</evidence>
<feature type="compositionally biased region" description="Gly residues" evidence="1">
    <location>
        <begin position="60"/>
        <end position="99"/>
    </location>
</feature>
<evidence type="ECO:0000313" key="3">
    <source>
        <dbReference type="EMBL" id="KAK9122816.1"/>
    </source>
</evidence>
<keyword evidence="2" id="KW-0472">Membrane</keyword>
<proteinExistence type="predicted"/>
<comment type="caution">
    <text evidence="3">The sequence shown here is derived from an EMBL/GenBank/DDBJ whole genome shotgun (WGS) entry which is preliminary data.</text>
</comment>
<dbReference type="EMBL" id="JBBNAE010000005">
    <property type="protein sequence ID" value="KAK9122816.1"/>
    <property type="molecule type" value="Genomic_DNA"/>
</dbReference>
<accession>A0AAP0P0B9</accession>
<dbReference type="Proteomes" id="UP001417504">
    <property type="component" value="Unassembled WGS sequence"/>
</dbReference>
<gene>
    <name evidence="3" type="ORF">Sjap_012418</name>
</gene>
<keyword evidence="4" id="KW-1185">Reference proteome</keyword>
<organism evidence="3 4">
    <name type="scientific">Stephania japonica</name>
    <dbReference type="NCBI Taxonomy" id="461633"/>
    <lineage>
        <taxon>Eukaryota</taxon>
        <taxon>Viridiplantae</taxon>
        <taxon>Streptophyta</taxon>
        <taxon>Embryophyta</taxon>
        <taxon>Tracheophyta</taxon>
        <taxon>Spermatophyta</taxon>
        <taxon>Magnoliopsida</taxon>
        <taxon>Ranunculales</taxon>
        <taxon>Menispermaceae</taxon>
        <taxon>Menispermoideae</taxon>
        <taxon>Cissampelideae</taxon>
        <taxon>Stephania</taxon>
    </lineage>
</organism>
<sequence>MGLKAKGGLPMLFIIILSYSPLLHISGTPDHHNSVLVEKYDKPSRDGQFVIARSLRGSRSSGGGSSRGGRSSRGGSGSFHKGGGTGGTSPSRGAGGGVGRRAPLIIGDGGAAGVAAAAANRHHKNASTTLVGSGSVGRGGARGTIYFSGVIIGFVFGNVWM</sequence>
<feature type="transmembrane region" description="Helical" evidence="2">
    <location>
        <begin position="143"/>
        <end position="160"/>
    </location>
</feature>
<keyword evidence="2" id="KW-1133">Transmembrane helix</keyword>
<evidence type="ECO:0000256" key="1">
    <source>
        <dbReference type="SAM" id="MobiDB-lite"/>
    </source>
</evidence>
<feature type="region of interest" description="Disordered" evidence="1">
    <location>
        <begin position="53"/>
        <end position="100"/>
    </location>
</feature>
<protein>
    <recommendedName>
        <fullName evidence="5">Glycine-rich protein</fullName>
    </recommendedName>
</protein>
<dbReference type="AlphaFoldDB" id="A0AAP0P0B9"/>
<keyword evidence="2" id="KW-0812">Transmembrane</keyword>